<sequence length="287" mass="31438">MNRGDGPDAERAASALGSLADADRIAILLALRNGRVRPFVDLQTAAGFEDSGRFNYHLDRLLEEFVRKTEAGYRLTAAGSKAVDIVTDERFGSTPAVVDHPLDADCPQCEGRLHGRYAEKDVELVCPDCETLVHYGYFPPRAVSGRDPEALFAAYGKVLWREFTLAARGVCPFCRGRTHTRVERGSDHHLDYPAVSACVDCDAEVATAVGLRLLADPAVVGFLADHGERVDDRPFWAFDFCIDDAAVFVVGEDPLHVAVPIHRDGETLRVTVAEDGSVVETTRVTRR</sequence>
<dbReference type="Proteomes" id="UP000451471">
    <property type="component" value="Unassembled WGS sequence"/>
</dbReference>
<gene>
    <name evidence="3" type="ORF">GQS65_17660</name>
</gene>
<evidence type="ECO:0000259" key="2">
    <source>
        <dbReference type="Pfam" id="PF24042"/>
    </source>
</evidence>
<dbReference type="EMBL" id="WSZK01000034">
    <property type="protein sequence ID" value="MWG36287.1"/>
    <property type="molecule type" value="Genomic_DNA"/>
</dbReference>
<protein>
    <submittedName>
        <fullName evidence="3">Transcriptional regulator</fullName>
    </submittedName>
</protein>
<keyword evidence="4" id="KW-1185">Reference proteome</keyword>
<dbReference type="RefSeq" id="WP_158205948.1">
    <property type="nucleotide sequence ID" value="NZ_WSZK01000034.1"/>
</dbReference>
<evidence type="ECO:0000259" key="1">
    <source>
        <dbReference type="Pfam" id="PF24038"/>
    </source>
</evidence>
<dbReference type="AlphaFoldDB" id="A0A6B0GSJ3"/>
<proteinExistence type="predicted"/>
<dbReference type="Gene3D" id="1.10.10.10">
    <property type="entry name" value="Winged helix-like DNA-binding domain superfamily/Winged helix DNA-binding domain"/>
    <property type="match status" value="1"/>
</dbReference>
<feature type="domain" description="DUF7347" evidence="1">
    <location>
        <begin position="13"/>
        <end position="86"/>
    </location>
</feature>
<dbReference type="InterPro" id="IPR055775">
    <property type="entry name" value="DUF7351"/>
</dbReference>
<reference evidence="3 4" key="1">
    <citation type="submission" date="2019-12" db="EMBL/GenBank/DDBJ databases">
        <title>Halocatena pleomorpha gen. nov. sp. nov., an extremely halophilic archaeon of family Halobacteriaceae isolated from saltpan soil.</title>
        <authorList>
            <person name="Pal Y."/>
            <person name="Verma A."/>
            <person name="Krishnamurthi S."/>
            <person name="Kumar P."/>
        </authorList>
    </citation>
    <scope>NUCLEOTIDE SEQUENCE [LARGE SCALE GENOMIC DNA]</scope>
    <source>
        <strain evidence="3 4">JCM 16495</strain>
    </source>
</reference>
<feature type="domain" description="DUF7351" evidence="2">
    <location>
        <begin position="103"/>
        <end position="278"/>
    </location>
</feature>
<dbReference type="OrthoDB" id="8482at2157"/>
<accession>A0A6B0GSJ3</accession>
<dbReference type="Pfam" id="PF24042">
    <property type="entry name" value="DUF7351"/>
    <property type="match status" value="1"/>
</dbReference>
<dbReference type="InterPro" id="IPR036388">
    <property type="entry name" value="WH-like_DNA-bd_sf"/>
</dbReference>
<name>A0A6B0GSJ3_9EURY</name>
<evidence type="ECO:0000313" key="3">
    <source>
        <dbReference type="EMBL" id="MWG36287.1"/>
    </source>
</evidence>
<dbReference type="Pfam" id="PF24038">
    <property type="entry name" value="DUF7347"/>
    <property type="match status" value="1"/>
</dbReference>
<evidence type="ECO:0000313" key="4">
    <source>
        <dbReference type="Proteomes" id="UP000451471"/>
    </source>
</evidence>
<organism evidence="3 4">
    <name type="scientific">Halomarina oriensis</name>
    <dbReference type="NCBI Taxonomy" id="671145"/>
    <lineage>
        <taxon>Archaea</taxon>
        <taxon>Methanobacteriati</taxon>
        <taxon>Methanobacteriota</taxon>
        <taxon>Stenosarchaea group</taxon>
        <taxon>Halobacteria</taxon>
        <taxon>Halobacteriales</taxon>
        <taxon>Natronomonadaceae</taxon>
        <taxon>Halomarina</taxon>
    </lineage>
</organism>
<dbReference type="InterPro" id="IPR055771">
    <property type="entry name" value="DUF7347"/>
</dbReference>
<comment type="caution">
    <text evidence="3">The sequence shown here is derived from an EMBL/GenBank/DDBJ whole genome shotgun (WGS) entry which is preliminary data.</text>
</comment>